<protein>
    <submittedName>
        <fullName evidence="1">Uncharacterized conserved protein, DUF1697 family</fullName>
    </submittedName>
</protein>
<organism evidence="1 2">
    <name type="scientific">Micromonospora phaseoli</name>
    <dbReference type="NCBI Taxonomy" id="1144548"/>
    <lineage>
        <taxon>Bacteria</taxon>
        <taxon>Bacillati</taxon>
        <taxon>Actinomycetota</taxon>
        <taxon>Actinomycetes</taxon>
        <taxon>Micromonosporales</taxon>
        <taxon>Micromonosporaceae</taxon>
        <taxon>Micromonospora</taxon>
    </lineage>
</organism>
<evidence type="ECO:0000313" key="1">
    <source>
        <dbReference type="EMBL" id="SEJ82522.1"/>
    </source>
</evidence>
<accession>A0A1H7C641</accession>
<proteinExistence type="predicted"/>
<dbReference type="PANTHER" id="PTHR36439:SF1">
    <property type="entry name" value="DUF1697 DOMAIN-CONTAINING PROTEIN"/>
    <property type="match status" value="1"/>
</dbReference>
<dbReference type="Proteomes" id="UP000198707">
    <property type="component" value="Unassembled WGS sequence"/>
</dbReference>
<dbReference type="PANTHER" id="PTHR36439">
    <property type="entry name" value="BLL4334 PROTEIN"/>
    <property type="match status" value="1"/>
</dbReference>
<evidence type="ECO:0000313" key="2">
    <source>
        <dbReference type="Proteomes" id="UP000198707"/>
    </source>
</evidence>
<dbReference type="AlphaFoldDB" id="A0A1H7C641"/>
<dbReference type="RefSeq" id="WP_092381658.1">
    <property type="nucleotide sequence ID" value="NZ_BOPI01000004.1"/>
</dbReference>
<dbReference type="EMBL" id="FNYV01000008">
    <property type="protein sequence ID" value="SEJ82522.1"/>
    <property type="molecule type" value="Genomic_DNA"/>
</dbReference>
<dbReference type="Pfam" id="PF08002">
    <property type="entry name" value="DUF1697"/>
    <property type="match status" value="1"/>
</dbReference>
<name>A0A1H7C641_9ACTN</name>
<reference evidence="2" key="1">
    <citation type="submission" date="2016-10" db="EMBL/GenBank/DDBJ databases">
        <authorList>
            <person name="Varghese N."/>
            <person name="Submissions S."/>
        </authorList>
    </citation>
    <scope>NUCLEOTIDE SEQUENCE [LARGE SCALE GENOMIC DNA]</scope>
    <source>
        <strain evidence="2">CGMCC 4.7038</strain>
    </source>
</reference>
<sequence length="177" mass="19166">MARYAVLLRGINLGKARRVAMADLRTVLTLSGYENVATLLQSGNVVLDADQPAEELGRTIEQLIEERFGFAVDTILRSHDQLTRIVAKNPLGDVATDGSKYVVAFMAAPPQTPVGAVLDGADIGDDRYIVDGTEMYIWCPGGLRDSPLMTVLGKARSGPSTTVRNWNTVEKLLTMMG</sequence>
<dbReference type="PIRSF" id="PIRSF008502">
    <property type="entry name" value="UCP008502"/>
    <property type="match status" value="1"/>
</dbReference>
<dbReference type="Gene3D" id="3.30.70.1280">
    <property type="entry name" value="SP0830-like domains"/>
    <property type="match status" value="1"/>
</dbReference>
<keyword evidence="2" id="KW-1185">Reference proteome</keyword>
<dbReference type="InterPro" id="IPR012545">
    <property type="entry name" value="DUF1697"/>
</dbReference>
<gene>
    <name evidence="1" type="ORF">SAMN05443287_108117</name>
</gene>
<dbReference type="OrthoDB" id="9806494at2"/>
<dbReference type="SUPFAM" id="SSF160379">
    <property type="entry name" value="SP0830-like"/>
    <property type="match status" value="1"/>
</dbReference>